<feature type="compositionally biased region" description="Low complexity" evidence="1">
    <location>
        <begin position="1"/>
        <end position="13"/>
    </location>
</feature>
<proteinExistence type="predicted"/>
<accession>D8M7D1</accession>
<dbReference type="EMBL" id="FN668672">
    <property type="protein sequence ID" value="CBK23970.2"/>
    <property type="molecule type" value="Genomic_DNA"/>
</dbReference>
<dbReference type="GeneID" id="24920837"/>
<evidence type="ECO:0008006" key="4">
    <source>
        <dbReference type="Google" id="ProtNLM"/>
    </source>
</evidence>
<dbReference type="Gene3D" id="1.10.238.10">
    <property type="entry name" value="EF-hand"/>
    <property type="match status" value="1"/>
</dbReference>
<feature type="compositionally biased region" description="Low complexity" evidence="1">
    <location>
        <begin position="151"/>
        <end position="170"/>
    </location>
</feature>
<dbReference type="RefSeq" id="XP_012898018.1">
    <property type="nucleotide sequence ID" value="XM_013042564.1"/>
</dbReference>
<evidence type="ECO:0000256" key="1">
    <source>
        <dbReference type="SAM" id="MobiDB-lite"/>
    </source>
</evidence>
<dbReference type="InParanoid" id="D8M7D1"/>
<feature type="compositionally biased region" description="Basic and acidic residues" evidence="1">
    <location>
        <begin position="247"/>
        <end position="257"/>
    </location>
</feature>
<keyword evidence="3" id="KW-1185">Reference proteome</keyword>
<dbReference type="AlphaFoldDB" id="D8M7D1"/>
<dbReference type="SUPFAM" id="SSF47473">
    <property type="entry name" value="EF-hand"/>
    <property type="match status" value="1"/>
</dbReference>
<feature type="region of interest" description="Disordered" evidence="1">
    <location>
        <begin position="151"/>
        <end position="276"/>
    </location>
</feature>
<organism evidence="2">
    <name type="scientific">Blastocystis hominis</name>
    <dbReference type="NCBI Taxonomy" id="12968"/>
    <lineage>
        <taxon>Eukaryota</taxon>
        <taxon>Sar</taxon>
        <taxon>Stramenopiles</taxon>
        <taxon>Bigyra</taxon>
        <taxon>Opalozoa</taxon>
        <taxon>Opalinata</taxon>
        <taxon>Blastocystidae</taxon>
        <taxon>Blastocystis</taxon>
    </lineage>
</organism>
<evidence type="ECO:0000313" key="3">
    <source>
        <dbReference type="Proteomes" id="UP000008312"/>
    </source>
</evidence>
<reference evidence="2" key="1">
    <citation type="submission" date="2010-02" db="EMBL/GenBank/DDBJ databases">
        <title>Sequencing and annotation of the Blastocystis hominis genome.</title>
        <authorList>
            <person name="Wincker P."/>
        </authorList>
    </citation>
    <scope>NUCLEOTIDE SEQUENCE</scope>
    <source>
        <strain evidence="2">Singapore isolate B</strain>
    </source>
</reference>
<gene>
    <name evidence="2" type="ORF">GSBLH_T00003773001</name>
</gene>
<feature type="compositionally biased region" description="Low complexity" evidence="1">
    <location>
        <begin position="179"/>
        <end position="212"/>
    </location>
</feature>
<protein>
    <recommendedName>
        <fullName evidence="4">EH domain-containing protein</fullName>
    </recommendedName>
</protein>
<feature type="region of interest" description="Disordered" evidence="1">
    <location>
        <begin position="1"/>
        <end position="55"/>
    </location>
</feature>
<name>D8M7D1_BLAHO</name>
<dbReference type="Proteomes" id="UP000008312">
    <property type="component" value="Unassembled WGS sequence"/>
</dbReference>
<evidence type="ECO:0000313" key="2">
    <source>
        <dbReference type="EMBL" id="CBK23970.2"/>
    </source>
</evidence>
<dbReference type="InterPro" id="IPR011992">
    <property type="entry name" value="EF-hand-dom_pair"/>
</dbReference>
<sequence>MQQRRAALQAAAEQKAKERAAMASKSAEKSPTPSKSRSRAHRHRRAEEPSEPVDQEWQMTMEDEKEFTRLYYELGDVDLETLRAEMADWGADDASIDVILHMVPIENESKVKGVEFCVAMFLCKKVVNGRLLPQELPAVLQDQIDRFYEFSSSSSSSSSSSESESSSDYSSRSERASDYSDYSESASSDYSDYSDYNDYSESSSSSSSSESDGLGSPKPALMANAFARKGRTTTSIAEKTSSKAKKSPKEKSPKEKSPQSAGPARPSWKMPEETRRKLETEVFPRYAGEAKEMSVSTLRETFRNAGVSDETVQQV</sequence>